<dbReference type="STRING" id="196109.A0A136IYD7"/>
<evidence type="ECO:0000313" key="2">
    <source>
        <dbReference type="EMBL" id="KXJ90000.1"/>
    </source>
</evidence>
<dbReference type="EMBL" id="KQ964253">
    <property type="protein sequence ID" value="KXJ90000.1"/>
    <property type="molecule type" value="Genomic_DNA"/>
</dbReference>
<dbReference type="Proteomes" id="UP000070501">
    <property type="component" value="Unassembled WGS sequence"/>
</dbReference>
<dbReference type="InParanoid" id="A0A136IYD7"/>
<evidence type="ECO:0000313" key="3">
    <source>
        <dbReference type="Proteomes" id="UP000070501"/>
    </source>
</evidence>
<keyword evidence="3" id="KW-1185">Reference proteome</keyword>
<sequence>MEKINEKQSAIAVAESELTILQEKANAGAVATEELQKKIASIEKSRAAKDAELQECETDKKELENEM</sequence>
<feature type="non-terminal residue" evidence="2">
    <location>
        <position position="67"/>
    </location>
</feature>
<protein>
    <submittedName>
        <fullName evidence="2">Uncharacterized protein</fullName>
    </submittedName>
</protein>
<reference evidence="3" key="1">
    <citation type="submission" date="2016-02" db="EMBL/GenBank/DDBJ databases">
        <title>Draft genome sequence of Microdochium bolleyi, a fungal endophyte of beachgrass.</title>
        <authorList>
            <consortium name="DOE Joint Genome Institute"/>
            <person name="David A.S."/>
            <person name="May G."/>
            <person name="Haridas S."/>
            <person name="Lim J."/>
            <person name="Wang M."/>
            <person name="Labutti K."/>
            <person name="Lipzen A."/>
            <person name="Barry K."/>
            <person name="Grigoriev I.V."/>
        </authorList>
    </citation>
    <scope>NUCLEOTIDE SEQUENCE [LARGE SCALE GENOMIC DNA]</scope>
    <source>
        <strain evidence="3">J235TASD1</strain>
    </source>
</reference>
<accession>A0A136IYD7</accession>
<dbReference type="OrthoDB" id="5575062at2759"/>
<organism evidence="2 3">
    <name type="scientific">Microdochium bolleyi</name>
    <dbReference type="NCBI Taxonomy" id="196109"/>
    <lineage>
        <taxon>Eukaryota</taxon>
        <taxon>Fungi</taxon>
        <taxon>Dikarya</taxon>
        <taxon>Ascomycota</taxon>
        <taxon>Pezizomycotina</taxon>
        <taxon>Sordariomycetes</taxon>
        <taxon>Xylariomycetidae</taxon>
        <taxon>Xylariales</taxon>
        <taxon>Microdochiaceae</taxon>
        <taxon>Microdochium</taxon>
    </lineage>
</organism>
<dbReference type="AlphaFoldDB" id="A0A136IYD7"/>
<name>A0A136IYD7_9PEZI</name>
<evidence type="ECO:0000256" key="1">
    <source>
        <dbReference type="SAM" id="MobiDB-lite"/>
    </source>
</evidence>
<proteinExistence type="predicted"/>
<feature type="region of interest" description="Disordered" evidence="1">
    <location>
        <begin position="44"/>
        <end position="67"/>
    </location>
</feature>
<gene>
    <name evidence="2" type="ORF">Micbo1qcDRAFT_164492</name>
</gene>